<organism evidence="2 3">
    <name type="scientific">Mizuhopecten yessoensis</name>
    <name type="common">Japanese scallop</name>
    <name type="synonym">Patinopecten yessoensis</name>
    <dbReference type="NCBI Taxonomy" id="6573"/>
    <lineage>
        <taxon>Eukaryota</taxon>
        <taxon>Metazoa</taxon>
        <taxon>Spiralia</taxon>
        <taxon>Lophotrochozoa</taxon>
        <taxon>Mollusca</taxon>
        <taxon>Bivalvia</taxon>
        <taxon>Autobranchia</taxon>
        <taxon>Pteriomorphia</taxon>
        <taxon>Pectinida</taxon>
        <taxon>Pectinoidea</taxon>
        <taxon>Pectinidae</taxon>
        <taxon>Mizuhopecten</taxon>
    </lineage>
</organism>
<dbReference type="EMBL" id="NEDP02004718">
    <property type="protein sequence ID" value="OWF44603.1"/>
    <property type="molecule type" value="Genomic_DNA"/>
</dbReference>
<evidence type="ECO:0000313" key="3">
    <source>
        <dbReference type="Proteomes" id="UP000242188"/>
    </source>
</evidence>
<comment type="caution">
    <text evidence="2">The sequence shown here is derived from an EMBL/GenBank/DDBJ whole genome shotgun (WGS) entry which is preliminary data.</text>
</comment>
<dbReference type="Proteomes" id="UP000242188">
    <property type="component" value="Unassembled WGS sequence"/>
</dbReference>
<dbReference type="AlphaFoldDB" id="A0A210Q791"/>
<accession>A0A210Q791</accession>
<keyword evidence="3" id="KW-1185">Reference proteome</keyword>
<dbReference type="OrthoDB" id="6139287at2759"/>
<gene>
    <name evidence="2" type="ORF">KP79_PYT24704</name>
</gene>
<evidence type="ECO:0000256" key="1">
    <source>
        <dbReference type="SAM" id="SignalP"/>
    </source>
</evidence>
<sequence>MNGIAVFCFGYIFAVTCLLGTSQASLRASHTTSFKESQDCLQNSHYRYLKSLVGNSCSPMDDQWYHLHHLTFYQSLAHCARDAAKYIRDYYQHHHARSDCSCSVGNTSLTHLSHSQTLDHCRNSDRNYRDIFDTTFYDSHSTSHERICHRHFDEMGKLAAVAENSCFMDLVAHFDRQFFHSHGSLRRCSCQITNGGNGGATHTPQHHTSTDQCMQYSQYQYLDTLLAHDTCISHYKVWSYLDPLTSLSPTCRVKIIERLNAAYGHFSHTPSNCTCSTNFDPLHLYNDPHGHYQQCRNANHYQALTSRLLHNQVSQVCSSHHTVWKELSQIPHNNGYNYYYCQKDAISHIADSVSRVHNPCVCVPANVVTSTSTTTSPPITVTSTSNPTKTTTTISPLPDFKLCNTIALTIGLAYGEVLKEGNFTCSDGSHALSEATPMKLCNATDSSKWIKGQHVISHCDSIPMFSAIASFAGQVYTHDGLAGVFLGCNSTHISIASEDCTQGLTRFYIPRDGRDSYIHSAINYFTISW</sequence>
<evidence type="ECO:0000313" key="2">
    <source>
        <dbReference type="EMBL" id="OWF44603.1"/>
    </source>
</evidence>
<keyword evidence="1" id="KW-0732">Signal</keyword>
<reference evidence="2 3" key="1">
    <citation type="journal article" date="2017" name="Nat. Ecol. Evol.">
        <title>Scallop genome provides insights into evolution of bilaterian karyotype and development.</title>
        <authorList>
            <person name="Wang S."/>
            <person name="Zhang J."/>
            <person name="Jiao W."/>
            <person name="Li J."/>
            <person name="Xun X."/>
            <person name="Sun Y."/>
            <person name="Guo X."/>
            <person name="Huan P."/>
            <person name="Dong B."/>
            <person name="Zhang L."/>
            <person name="Hu X."/>
            <person name="Sun X."/>
            <person name="Wang J."/>
            <person name="Zhao C."/>
            <person name="Wang Y."/>
            <person name="Wang D."/>
            <person name="Huang X."/>
            <person name="Wang R."/>
            <person name="Lv J."/>
            <person name="Li Y."/>
            <person name="Zhang Z."/>
            <person name="Liu B."/>
            <person name="Lu W."/>
            <person name="Hui Y."/>
            <person name="Liang J."/>
            <person name="Zhou Z."/>
            <person name="Hou R."/>
            <person name="Li X."/>
            <person name="Liu Y."/>
            <person name="Li H."/>
            <person name="Ning X."/>
            <person name="Lin Y."/>
            <person name="Zhao L."/>
            <person name="Xing Q."/>
            <person name="Dou J."/>
            <person name="Li Y."/>
            <person name="Mao J."/>
            <person name="Guo H."/>
            <person name="Dou H."/>
            <person name="Li T."/>
            <person name="Mu C."/>
            <person name="Jiang W."/>
            <person name="Fu Q."/>
            <person name="Fu X."/>
            <person name="Miao Y."/>
            <person name="Liu J."/>
            <person name="Yu Q."/>
            <person name="Li R."/>
            <person name="Liao H."/>
            <person name="Li X."/>
            <person name="Kong Y."/>
            <person name="Jiang Z."/>
            <person name="Chourrout D."/>
            <person name="Li R."/>
            <person name="Bao Z."/>
        </authorList>
    </citation>
    <scope>NUCLEOTIDE SEQUENCE [LARGE SCALE GENOMIC DNA]</scope>
    <source>
        <strain evidence="2 3">PY_sf001</strain>
    </source>
</reference>
<proteinExistence type="predicted"/>
<feature type="chain" id="PRO_5012397234" evidence="1">
    <location>
        <begin position="25"/>
        <end position="529"/>
    </location>
</feature>
<feature type="signal peptide" evidence="1">
    <location>
        <begin position="1"/>
        <end position="24"/>
    </location>
</feature>
<protein>
    <submittedName>
        <fullName evidence="2">Uncharacterized protein</fullName>
    </submittedName>
</protein>
<name>A0A210Q791_MIZYE</name>